<feature type="transmembrane region" description="Helical" evidence="6">
    <location>
        <begin position="712"/>
        <end position="732"/>
    </location>
</feature>
<feature type="transmembrane region" description="Helical" evidence="6">
    <location>
        <begin position="753"/>
        <end position="784"/>
    </location>
</feature>
<dbReference type="PANTHER" id="PTHR30287">
    <property type="entry name" value="MEMBRANE COMPONENT OF PREDICTED ABC SUPERFAMILY METABOLITE UPTAKE TRANSPORTER"/>
    <property type="match status" value="1"/>
</dbReference>
<comment type="subcellular location">
    <subcellularLocation>
        <location evidence="1">Cell membrane</location>
        <topology evidence="1">Multi-pass membrane protein</topology>
    </subcellularLocation>
</comment>
<evidence type="ECO:0000256" key="6">
    <source>
        <dbReference type="SAM" id="Phobius"/>
    </source>
</evidence>
<evidence type="ECO:0000256" key="2">
    <source>
        <dbReference type="ARBA" id="ARBA00022475"/>
    </source>
</evidence>
<dbReference type="Pfam" id="PF02687">
    <property type="entry name" value="FtsX"/>
    <property type="match status" value="2"/>
</dbReference>
<protein>
    <submittedName>
        <fullName evidence="8">FtsX-like permease family protein</fullName>
    </submittedName>
</protein>
<evidence type="ECO:0000259" key="7">
    <source>
        <dbReference type="Pfam" id="PF02687"/>
    </source>
</evidence>
<feature type="transmembrane region" description="Helical" evidence="6">
    <location>
        <begin position="245"/>
        <end position="267"/>
    </location>
</feature>
<keyword evidence="3 6" id="KW-0812">Transmembrane</keyword>
<feature type="transmembrane region" description="Helical" evidence="6">
    <location>
        <begin position="407"/>
        <end position="431"/>
    </location>
</feature>
<keyword evidence="4 6" id="KW-1133">Transmembrane helix</keyword>
<feature type="transmembrane region" description="Helical" evidence="6">
    <location>
        <begin position="466"/>
        <end position="488"/>
    </location>
</feature>
<name>A0ABQ0A6R8_9GAMM</name>
<feature type="transmembrane region" description="Helical" evidence="6">
    <location>
        <begin position="804"/>
        <end position="822"/>
    </location>
</feature>
<reference evidence="8 9" key="1">
    <citation type="submission" date="2024-04" db="EMBL/GenBank/DDBJ databases">
        <title>Draft genome sequence of Sessilibacter corallicola NBRC 116591.</title>
        <authorList>
            <person name="Miyakawa T."/>
            <person name="Kusuya Y."/>
            <person name="Miura T."/>
        </authorList>
    </citation>
    <scope>NUCLEOTIDE SEQUENCE [LARGE SCALE GENOMIC DNA]</scope>
    <source>
        <strain evidence="8 9">KU-00831-HH</strain>
    </source>
</reference>
<gene>
    <name evidence="8" type="ORF">NBRC116591_11540</name>
</gene>
<evidence type="ECO:0000256" key="1">
    <source>
        <dbReference type="ARBA" id="ARBA00004651"/>
    </source>
</evidence>
<dbReference type="InterPro" id="IPR003838">
    <property type="entry name" value="ABC3_permease_C"/>
</dbReference>
<keyword evidence="2" id="KW-1003">Cell membrane</keyword>
<keyword evidence="9" id="KW-1185">Reference proteome</keyword>
<feature type="transmembrane region" description="Helical" evidence="6">
    <location>
        <begin position="288"/>
        <end position="310"/>
    </location>
</feature>
<proteinExistence type="predicted"/>
<evidence type="ECO:0000256" key="3">
    <source>
        <dbReference type="ARBA" id="ARBA00022692"/>
    </source>
</evidence>
<sequence length="838" mass="92186">MLGVCVVIAVELTNKSANQSFINSFDQLNENVSHQVTGPSTGISTDIYQHLRRNLLPNYANGKAAPIIEGSARLILPDAADDNGPSIQVMGIDPISETALQRFNLTLSNQESENNQPPPDITQLMLNATGAFISELLAKDNALALGDTFSVHAENAQHTLTVVGILPVLNDNLQNLIITDIDTAQRLTSVDGFSRIDLQIAPDAHAEFENQLSEFLPSGYYWQKKEAVAGQTLHLTQSFQLNLQALSLLSLVVGVFLVYNTMNNFVIQRLPLFERLRALGVLSQQITTLLLIEVLIISLIATSIGILLGLKLAEFLVALSDQTINDLYYSTGKSQLYLLFTPLLKGAALGIGASIIAVLLPIKNAIHLKNSRAQTFIRLTNPALLLPALVLMIIGIIFSVWEASGVFGGFFAVFSILLGLAALTPILIFLIGKAIQKLFRTFGNPSNFIINMSIGDTYRNLTRTGVAAMALMVAVSSANGMGVMIGSFRLAVENWLHSRVNADIYVRADRTSNSQDIFISEDAIQDVIQIDGLKNYTLFTDFTAQVKKSNTNEPQYLPADWTSGRIPTIAKSGYSFVYQTQDDAIDNAWQNFAKGDVFVSETFASTHSVKPNDIIDVQTDSGTQQFKVAAIYYDYGNQNGRILSNRENLKRYWPSKGVESIGLYVTDAESSQAVKSYLDSIKESHRIHYFVGSDIVDIGLTVFDRTFIITHALKAFVLAVAMIAIFSSLTALQLERAAEFNTLRAIGFSRTQIATFALTQTAFLGFIVGLISLPTGELLAWLLIEIIHWRSFGWSMEFTPQWPIVFENALLAIFAATIAALYPTWKVIKQLHSPTQYD</sequence>
<feature type="domain" description="ABC3 transporter permease C-terminal" evidence="7">
    <location>
        <begin position="715"/>
        <end position="830"/>
    </location>
</feature>
<evidence type="ECO:0000256" key="5">
    <source>
        <dbReference type="ARBA" id="ARBA00023136"/>
    </source>
</evidence>
<evidence type="ECO:0000256" key="4">
    <source>
        <dbReference type="ARBA" id="ARBA00022989"/>
    </source>
</evidence>
<dbReference type="EMBL" id="BAABWN010000003">
    <property type="protein sequence ID" value="GAA6167344.1"/>
    <property type="molecule type" value="Genomic_DNA"/>
</dbReference>
<dbReference type="PANTHER" id="PTHR30287:SF2">
    <property type="entry name" value="BLL1001 PROTEIN"/>
    <property type="match status" value="1"/>
</dbReference>
<organism evidence="8 9">
    <name type="scientific">Sessilibacter corallicola</name>
    <dbReference type="NCBI Taxonomy" id="2904075"/>
    <lineage>
        <taxon>Bacteria</taxon>
        <taxon>Pseudomonadati</taxon>
        <taxon>Pseudomonadota</taxon>
        <taxon>Gammaproteobacteria</taxon>
        <taxon>Cellvibrionales</taxon>
        <taxon>Cellvibrionaceae</taxon>
        <taxon>Sessilibacter</taxon>
    </lineage>
</organism>
<dbReference type="InterPro" id="IPR038766">
    <property type="entry name" value="Membrane_comp_ABC_pdt"/>
</dbReference>
<feature type="transmembrane region" description="Helical" evidence="6">
    <location>
        <begin position="336"/>
        <end position="362"/>
    </location>
</feature>
<feature type="domain" description="ABC3 transporter permease C-terminal" evidence="7">
    <location>
        <begin position="246"/>
        <end position="367"/>
    </location>
</feature>
<accession>A0ABQ0A6R8</accession>
<comment type="caution">
    <text evidence="8">The sequence shown here is derived from an EMBL/GenBank/DDBJ whole genome shotgun (WGS) entry which is preliminary data.</text>
</comment>
<dbReference type="Proteomes" id="UP001465153">
    <property type="component" value="Unassembled WGS sequence"/>
</dbReference>
<feature type="transmembrane region" description="Helical" evidence="6">
    <location>
        <begin position="383"/>
        <end position="401"/>
    </location>
</feature>
<evidence type="ECO:0000313" key="8">
    <source>
        <dbReference type="EMBL" id="GAA6167344.1"/>
    </source>
</evidence>
<evidence type="ECO:0000313" key="9">
    <source>
        <dbReference type="Proteomes" id="UP001465153"/>
    </source>
</evidence>
<keyword evidence="5 6" id="KW-0472">Membrane</keyword>